<proteinExistence type="predicted"/>
<reference evidence="2 3" key="2">
    <citation type="submission" date="2018-11" db="EMBL/GenBank/DDBJ databases">
        <authorList>
            <consortium name="Pathogen Informatics"/>
        </authorList>
    </citation>
    <scope>NUCLEOTIDE SEQUENCE [LARGE SCALE GENOMIC DNA]</scope>
    <source>
        <strain evidence="2">Dakar</strain>
        <strain evidence="3">Dakar, Senegal</strain>
    </source>
</reference>
<evidence type="ECO:0000313" key="3">
    <source>
        <dbReference type="Proteomes" id="UP000279833"/>
    </source>
</evidence>
<dbReference type="AlphaFoldDB" id="A0A183JHV2"/>
<sequence>MEELATTAEKTERVGNMGRLEDTKKKITEKYSKPERSVKDKEDKPITEIQEQRNRCVEHLNELLSMPASLNPPDIEEVHTNLPIATTPPTIKKVKMAIRQMESEKAGSPGNILVEALRSNMEVILKTLHVLFRKILEEKQVPTN</sequence>
<evidence type="ECO:0000313" key="4">
    <source>
        <dbReference type="WBParaSite" id="SCUD_0000227501-mRNA-1"/>
    </source>
</evidence>
<dbReference type="EMBL" id="UZAK01002144">
    <property type="protein sequence ID" value="VDO73382.1"/>
    <property type="molecule type" value="Genomic_DNA"/>
</dbReference>
<organism evidence="4">
    <name type="scientific">Schistosoma curassoni</name>
    <dbReference type="NCBI Taxonomy" id="6186"/>
    <lineage>
        <taxon>Eukaryota</taxon>
        <taxon>Metazoa</taxon>
        <taxon>Spiralia</taxon>
        <taxon>Lophotrochozoa</taxon>
        <taxon>Platyhelminthes</taxon>
        <taxon>Trematoda</taxon>
        <taxon>Digenea</taxon>
        <taxon>Strigeidida</taxon>
        <taxon>Schistosomatoidea</taxon>
        <taxon>Schistosomatidae</taxon>
        <taxon>Schistosoma</taxon>
    </lineage>
</organism>
<accession>A0A183JHV2</accession>
<keyword evidence="3" id="KW-1185">Reference proteome</keyword>
<dbReference type="Proteomes" id="UP000279833">
    <property type="component" value="Unassembled WGS sequence"/>
</dbReference>
<evidence type="ECO:0000256" key="1">
    <source>
        <dbReference type="SAM" id="MobiDB-lite"/>
    </source>
</evidence>
<feature type="compositionally biased region" description="Basic and acidic residues" evidence="1">
    <location>
        <begin position="9"/>
        <end position="45"/>
    </location>
</feature>
<evidence type="ECO:0000313" key="2">
    <source>
        <dbReference type="EMBL" id="VDO73382.1"/>
    </source>
</evidence>
<protein>
    <submittedName>
        <fullName evidence="2 4">Uncharacterized protein</fullName>
    </submittedName>
</protein>
<name>A0A183JHV2_9TREM</name>
<gene>
    <name evidence="2" type="ORF">SCUD_LOCUS2277</name>
</gene>
<feature type="region of interest" description="Disordered" evidence="1">
    <location>
        <begin position="1"/>
        <end position="45"/>
    </location>
</feature>
<dbReference type="WBParaSite" id="SCUD_0000227501-mRNA-1">
    <property type="protein sequence ID" value="SCUD_0000227501-mRNA-1"/>
    <property type="gene ID" value="SCUD_0000227501"/>
</dbReference>
<reference evidence="4" key="1">
    <citation type="submission" date="2016-06" db="UniProtKB">
        <authorList>
            <consortium name="WormBaseParasite"/>
        </authorList>
    </citation>
    <scope>IDENTIFICATION</scope>
</reference>